<gene>
    <name evidence="1" type="ORF">JCM19232_3161</name>
</gene>
<protein>
    <submittedName>
        <fullName evidence="1">Uncharacterized protein</fullName>
    </submittedName>
</protein>
<accession>A0A0B8PNY4</accession>
<dbReference type="EMBL" id="BBSA01000015">
    <property type="protein sequence ID" value="GAM64868.1"/>
    <property type="molecule type" value="Genomic_DNA"/>
</dbReference>
<organism evidence="1 2">
    <name type="scientific">Vibrio ishigakensis</name>
    <dbReference type="NCBI Taxonomy" id="1481914"/>
    <lineage>
        <taxon>Bacteria</taxon>
        <taxon>Pseudomonadati</taxon>
        <taxon>Pseudomonadota</taxon>
        <taxon>Gammaproteobacteria</taxon>
        <taxon>Vibrionales</taxon>
        <taxon>Vibrionaceae</taxon>
        <taxon>Vibrio</taxon>
    </lineage>
</organism>
<reference evidence="1 2" key="1">
    <citation type="submission" date="2015-01" db="EMBL/GenBank/DDBJ databases">
        <title>Vibrio sp. C5 JCM 19232 whole genome shotgun sequence.</title>
        <authorList>
            <person name="Sawabe T."/>
            <person name="Meirelles P."/>
            <person name="Feng G."/>
            <person name="Sayaka M."/>
            <person name="Hattori M."/>
            <person name="Ohkuma M."/>
        </authorList>
    </citation>
    <scope>NUCLEOTIDE SEQUENCE [LARGE SCALE GENOMIC DNA]</scope>
    <source>
        <strain evidence="1 2">JCM19232</strain>
    </source>
</reference>
<evidence type="ECO:0000313" key="2">
    <source>
        <dbReference type="Proteomes" id="UP000031670"/>
    </source>
</evidence>
<comment type="caution">
    <text evidence="1">The sequence shown here is derived from an EMBL/GenBank/DDBJ whole genome shotgun (WGS) entry which is preliminary data.</text>
</comment>
<sequence>MNAFFHVPSSRIRRTFSKSACSGLAISFEVSDGNRSRFR</sequence>
<dbReference type="AlphaFoldDB" id="A0A0B8PNY4"/>
<reference evidence="1 2" key="2">
    <citation type="submission" date="2015-01" db="EMBL/GenBank/DDBJ databases">
        <authorList>
            <consortium name="NBRP consortium"/>
            <person name="Sawabe T."/>
            <person name="Meirelles P."/>
            <person name="Feng G."/>
            <person name="Sayaka M."/>
            <person name="Hattori M."/>
            <person name="Ohkuma M."/>
        </authorList>
    </citation>
    <scope>NUCLEOTIDE SEQUENCE [LARGE SCALE GENOMIC DNA]</scope>
    <source>
        <strain evidence="1 2">JCM19232</strain>
    </source>
</reference>
<evidence type="ECO:0000313" key="1">
    <source>
        <dbReference type="EMBL" id="GAM64868.1"/>
    </source>
</evidence>
<dbReference type="Proteomes" id="UP000031670">
    <property type="component" value="Unassembled WGS sequence"/>
</dbReference>
<name>A0A0B8PNY4_9VIBR</name>
<proteinExistence type="predicted"/>